<dbReference type="EMBL" id="AM236085">
    <property type="protein sequence ID" value="CAK03302.1"/>
    <property type="molecule type" value="Genomic_DNA"/>
</dbReference>
<reference evidence="3 4" key="1">
    <citation type="journal article" date="2006" name="Genome Biol.">
        <title>The genome of Rhizobium leguminosarum has recognizable core and accessory components.</title>
        <authorList>
            <person name="Young J.W."/>
            <person name="Crossman L.C."/>
            <person name="Johnston A.W.B."/>
            <person name="Thomson N.R."/>
            <person name="Ghazoui Z.F."/>
            <person name="Hull K.H."/>
            <person name="Wexler M."/>
            <person name="Curson A.R.J."/>
            <person name="Todd J.D."/>
            <person name="Poole P.S."/>
            <person name="Mauchline T.H."/>
            <person name="East A.K."/>
            <person name="Quail M.A."/>
            <person name="Churcher C."/>
            <person name="Arrowsmith C."/>
            <person name="Cherevach A."/>
            <person name="Chillingworth T."/>
            <person name="Clarke K."/>
            <person name="Cronin A."/>
            <person name="Davis P."/>
            <person name="Fraser A."/>
            <person name="Hance Z."/>
            <person name="Hauser H."/>
            <person name="Jagels K."/>
            <person name="Moule S."/>
            <person name="Mungall K."/>
            <person name="Norbertczak H."/>
            <person name="Rabbinowitsch E."/>
            <person name="Sanders M."/>
            <person name="Simmonds M."/>
            <person name="Whitehead S."/>
            <person name="Parkhill J."/>
        </authorList>
    </citation>
    <scope>NUCLEOTIDE SEQUENCE [LARGE SCALE GENOMIC DNA]</scope>
    <source>
        <strain evidence="4">DSM 114642 / LMG 32736 / 3841</strain>
    </source>
</reference>
<dbReference type="Proteomes" id="UP000006575">
    <property type="component" value="Plasmid pRL11"/>
</dbReference>
<name>Q1M637_RHIJ3</name>
<dbReference type="Pfam" id="PF04972">
    <property type="entry name" value="BON"/>
    <property type="match status" value="1"/>
</dbReference>
<evidence type="ECO:0000313" key="4">
    <source>
        <dbReference type="Proteomes" id="UP000006575"/>
    </source>
</evidence>
<dbReference type="KEGG" id="rle:pRL110351A"/>
<proteinExistence type="predicted"/>
<dbReference type="PROSITE" id="PS50914">
    <property type="entry name" value="BON"/>
    <property type="match status" value="1"/>
</dbReference>
<dbReference type="EnsemblBacteria" id="CAK03302">
    <property type="protein sequence ID" value="CAK03302"/>
    <property type="gene ID" value="pRL110351A"/>
</dbReference>
<protein>
    <recommendedName>
        <fullName evidence="2">BON domain-containing protein</fullName>
    </recommendedName>
</protein>
<accession>Q1M637</accession>
<feature type="domain" description="BON" evidence="2">
    <location>
        <begin position="42"/>
        <end position="110"/>
    </location>
</feature>
<evidence type="ECO:0000256" key="1">
    <source>
        <dbReference type="SAM" id="MobiDB-lite"/>
    </source>
</evidence>
<feature type="region of interest" description="Disordered" evidence="1">
    <location>
        <begin position="1"/>
        <end position="22"/>
    </location>
</feature>
<organism evidence="3 4">
    <name type="scientific">Rhizobium johnstonii (strain DSM 114642 / LMG 32736 / 3841)</name>
    <name type="common">Rhizobium leguminosarum bv. viciae</name>
    <dbReference type="NCBI Taxonomy" id="216596"/>
    <lineage>
        <taxon>Bacteria</taxon>
        <taxon>Pseudomonadati</taxon>
        <taxon>Pseudomonadota</taxon>
        <taxon>Alphaproteobacteria</taxon>
        <taxon>Hyphomicrobiales</taxon>
        <taxon>Rhizobiaceae</taxon>
        <taxon>Rhizobium/Agrobacterium group</taxon>
        <taxon>Rhizobium</taxon>
        <taxon>Rhizobium johnstonii</taxon>
    </lineage>
</organism>
<dbReference type="InterPro" id="IPR007055">
    <property type="entry name" value="BON_dom"/>
</dbReference>
<geneLocation type="plasmid" evidence="3 4">
    <name>pRL11</name>
</geneLocation>
<gene>
    <name evidence="3" type="ORF">pRL110351A</name>
</gene>
<dbReference type="GeneID" id="303211048"/>
<dbReference type="AlphaFoldDB" id="Q1M637"/>
<sequence>MPIGANAGQNLTEPKEKPPNGGVLPLAFFHWRTAMTFEPESLAYDQLASVQAAVSSEPELKSSSISVSMVGRSVLLKGYVAGYGNREKATAIAALIAGPENVHDRMQDRDSTTDS</sequence>
<keyword evidence="3" id="KW-0614">Plasmid</keyword>
<evidence type="ECO:0000313" key="3">
    <source>
        <dbReference type="EMBL" id="CAK03302.1"/>
    </source>
</evidence>
<dbReference type="RefSeq" id="WP_011655092.1">
    <property type="nucleotide sequence ID" value="NC_008384.1"/>
</dbReference>
<dbReference type="HOGENOM" id="CLU_168995_0_0_5"/>
<evidence type="ECO:0000259" key="2">
    <source>
        <dbReference type="PROSITE" id="PS50914"/>
    </source>
</evidence>
<keyword evidence="4" id="KW-1185">Reference proteome</keyword>